<keyword evidence="1" id="KW-0233">DNA recombination</keyword>
<dbReference type="Gene3D" id="1.10.443.10">
    <property type="entry name" value="Intergrase catalytic core"/>
    <property type="match status" value="1"/>
</dbReference>
<accession>A0ABY4P6N5</accession>
<reference evidence="3" key="1">
    <citation type="submission" date="2022-01" db="EMBL/GenBank/DDBJ databases">
        <title>PSI-footprinting approach for the identification of protein synthesis inhibitor producers.</title>
        <authorList>
            <person name="Handel F."/>
            <person name="Kulik A."/>
            <person name="Wex K.W."/>
            <person name="Berscheid A."/>
            <person name="Saur J.S."/>
            <person name="Winkler A."/>
            <person name="Wibberg D."/>
            <person name="Kalinowski J."/>
            <person name="Broetz-Oesterhelt H."/>
            <person name="Mast Y."/>
        </authorList>
    </citation>
    <scope>NUCLEOTIDE SEQUENCE</scope>
    <source>
        <strain evidence="3">KNN 49.3e</strain>
    </source>
</reference>
<dbReference type="SUPFAM" id="SSF56349">
    <property type="entry name" value="DNA breaking-rejoining enzymes"/>
    <property type="match status" value="1"/>
</dbReference>
<organism evidence="3 4">
    <name type="scientific">Amycolatopsis thermalba</name>
    <dbReference type="NCBI Taxonomy" id="944492"/>
    <lineage>
        <taxon>Bacteria</taxon>
        <taxon>Bacillati</taxon>
        <taxon>Actinomycetota</taxon>
        <taxon>Actinomycetes</taxon>
        <taxon>Pseudonocardiales</taxon>
        <taxon>Pseudonocardiaceae</taxon>
        <taxon>Amycolatopsis</taxon>
    </lineage>
</organism>
<dbReference type="EMBL" id="CP091196">
    <property type="protein sequence ID" value="UQS27841.1"/>
    <property type="molecule type" value="Genomic_DNA"/>
</dbReference>
<dbReference type="PROSITE" id="PS51898">
    <property type="entry name" value="TYR_RECOMBINASE"/>
    <property type="match status" value="1"/>
</dbReference>
<gene>
    <name evidence="3" type="ORF">L1857_12255</name>
</gene>
<evidence type="ECO:0000313" key="4">
    <source>
        <dbReference type="Proteomes" id="UP000830158"/>
    </source>
</evidence>
<evidence type="ECO:0000256" key="1">
    <source>
        <dbReference type="ARBA" id="ARBA00023172"/>
    </source>
</evidence>
<evidence type="ECO:0000313" key="3">
    <source>
        <dbReference type="EMBL" id="UQS27841.1"/>
    </source>
</evidence>
<protein>
    <submittedName>
        <fullName evidence="3">Tyrosine-type recombinase/integrase</fullName>
    </submittedName>
</protein>
<sequence>MNTMLDRVLRRASIDRSRVHDLRHTCATLLLEDGATIREVMEQLGHASITTTANIYGHVLDQAKRQMAERMNQLAAGN</sequence>
<name>A0ABY4P6N5_9PSEU</name>
<evidence type="ECO:0000259" key="2">
    <source>
        <dbReference type="PROSITE" id="PS51898"/>
    </source>
</evidence>
<dbReference type="InterPro" id="IPR002104">
    <property type="entry name" value="Integrase_catalytic"/>
</dbReference>
<proteinExistence type="predicted"/>
<dbReference type="InterPro" id="IPR011010">
    <property type="entry name" value="DNA_brk_join_enz"/>
</dbReference>
<dbReference type="Proteomes" id="UP000830158">
    <property type="component" value="Chromosome"/>
</dbReference>
<feature type="domain" description="Tyr recombinase" evidence="2">
    <location>
        <begin position="1"/>
        <end position="69"/>
    </location>
</feature>
<dbReference type="InterPro" id="IPR013762">
    <property type="entry name" value="Integrase-like_cat_sf"/>
</dbReference>
<keyword evidence="4" id="KW-1185">Reference proteome</keyword>
<dbReference type="Pfam" id="PF00589">
    <property type="entry name" value="Phage_integrase"/>
    <property type="match status" value="1"/>
</dbReference>